<dbReference type="STRING" id="1185766.SAMN05216224_105204"/>
<protein>
    <recommendedName>
        <fullName evidence="3">DUF2125 domain-containing protein</fullName>
    </recommendedName>
</protein>
<organism evidence="1 2">
    <name type="scientific">Thioclava dalianensis</name>
    <dbReference type="NCBI Taxonomy" id="1185766"/>
    <lineage>
        <taxon>Bacteria</taxon>
        <taxon>Pseudomonadati</taxon>
        <taxon>Pseudomonadota</taxon>
        <taxon>Alphaproteobacteria</taxon>
        <taxon>Rhodobacterales</taxon>
        <taxon>Paracoccaceae</taxon>
        <taxon>Thioclava</taxon>
    </lineage>
</organism>
<evidence type="ECO:0008006" key="3">
    <source>
        <dbReference type="Google" id="ProtNLM"/>
    </source>
</evidence>
<dbReference type="Pfam" id="PF09898">
    <property type="entry name" value="DUF2125"/>
    <property type="match status" value="1"/>
</dbReference>
<proteinExistence type="predicted"/>
<comment type="caution">
    <text evidence="1">The sequence shown here is derived from an EMBL/GenBank/DDBJ whole genome shotgun (WGS) entry which is preliminary data.</text>
</comment>
<sequence length="352" mass="37193">MRKLIGLVVVLVLAYSGYWFYGSRQILHTAKSVVQQARLEGWGDAQDVTIAGFPSRFDLTLDHPSLRSPDGLWSWTAPLAQLFALGYAPNKLIAYVPSGQTVTLGRTAYRLDQQDMRASLSVGYASDLPLKDAVAVLKDPVLTPEQGSASALKADQIRLAVAQEDKAQGALPDPALKGQLIMPGATYRLGAEAVNLTLPHALVEKIAPGADLPPTVARLHFDALAGLSGPVALSASQAAPPQLMTFALSDLSLSWGGNDLSAKGNLRIDANGQPEGTLKIRSATWRNWISVAQGMGLIGGREVSLITGVAQMLAANDPQGALEVPLEFKDGQMRLGPIPLGPAPSLSALRQG</sequence>
<reference evidence="1 2" key="1">
    <citation type="submission" date="2014-03" db="EMBL/GenBank/DDBJ databases">
        <title>The draft genome sequence of Thioclava dalianensis DLFJ1-1.</title>
        <authorList>
            <person name="Lai Q."/>
            <person name="Shao Z."/>
        </authorList>
    </citation>
    <scope>NUCLEOTIDE SEQUENCE [LARGE SCALE GENOMIC DNA]</scope>
    <source>
        <strain evidence="1 2">DLFJ1-1</strain>
    </source>
</reference>
<keyword evidence="2" id="KW-1185">Reference proteome</keyword>
<dbReference type="InterPro" id="IPR018666">
    <property type="entry name" value="DUF2125"/>
</dbReference>
<dbReference type="Proteomes" id="UP000027725">
    <property type="component" value="Unassembled WGS sequence"/>
</dbReference>
<accession>A0A074TS96</accession>
<dbReference type="eggNOG" id="COG4093">
    <property type="taxonomic scope" value="Bacteria"/>
</dbReference>
<dbReference type="EMBL" id="JHEH01000001">
    <property type="protein sequence ID" value="KEP71773.1"/>
    <property type="molecule type" value="Genomic_DNA"/>
</dbReference>
<dbReference type="RefSeq" id="WP_038061047.1">
    <property type="nucleotide sequence ID" value="NZ_FOVB01000005.1"/>
</dbReference>
<evidence type="ECO:0000313" key="1">
    <source>
        <dbReference type="EMBL" id="KEP71773.1"/>
    </source>
</evidence>
<name>A0A074TS96_9RHOB</name>
<evidence type="ECO:0000313" key="2">
    <source>
        <dbReference type="Proteomes" id="UP000027725"/>
    </source>
</evidence>
<dbReference type="AlphaFoldDB" id="A0A074TS96"/>
<gene>
    <name evidence="1" type="ORF">DL1_00900</name>
</gene>